<feature type="region of interest" description="Disordered" evidence="1">
    <location>
        <begin position="1"/>
        <end position="21"/>
    </location>
</feature>
<dbReference type="AlphaFoldDB" id="A0A370HLV9"/>
<dbReference type="EMBL" id="QQBB01000004">
    <property type="protein sequence ID" value="RDI59165.1"/>
    <property type="molecule type" value="Genomic_DNA"/>
</dbReference>
<evidence type="ECO:0000313" key="3">
    <source>
        <dbReference type="Proteomes" id="UP000254925"/>
    </source>
</evidence>
<dbReference type="OrthoDB" id="9777007at2"/>
<evidence type="ECO:0008006" key="4">
    <source>
        <dbReference type="Google" id="ProtNLM"/>
    </source>
</evidence>
<sequence>MSGLPRTFHPDPEAAPYRVNQKSPYRVKSDFRVDFTNGGHIEAKDFLFDIEGDSVTPERLAEMIVSALNLLRAGPVTIEAMTVVRRGEHQDAQPAAVPGRPS</sequence>
<name>A0A370HLV9_9HYPH</name>
<proteinExistence type="predicted"/>
<accession>A0A370HLV9</accession>
<evidence type="ECO:0000313" key="2">
    <source>
        <dbReference type="EMBL" id="RDI59165.1"/>
    </source>
</evidence>
<reference evidence="2 3" key="1">
    <citation type="submission" date="2018-07" db="EMBL/GenBank/DDBJ databases">
        <title>Genomic Encyclopedia of Type Strains, Phase IV (KMG-IV): sequencing the most valuable type-strain genomes for metagenomic binning, comparative biology and taxonomic classification.</title>
        <authorList>
            <person name="Goeker M."/>
        </authorList>
    </citation>
    <scope>NUCLEOTIDE SEQUENCE [LARGE SCALE GENOMIC DNA]</scope>
    <source>
        <strain evidence="2 3">DSM 14364</strain>
    </source>
</reference>
<dbReference type="RefSeq" id="WP_114770068.1">
    <property type="nucleotide sequence ID" value="NZ_QQBB01000004.1"/>
</dbReference>
<gene>
    <name evidence="2" type="ORF">DES45_10476</name>
</gene>
<organism evidence="2 3">
    <name type="scientific">Microvirga subterranea</name>
    <dbReference type="NCBI Taxonomy" id="186651"/>
    <lineage>
        <taxon>Bacteria</taxon>
        <taxon>Pseudomonadati</taxon>
        <taxon>Pseudomonadota</taxon>
        <taxon>Alphaproteobacteria</taxon>
        <taxon>Hyphomicrobiales</taxon>
        <taxon>Methylobacteriaceae</taxon>
        <taxon>Microvirga</taxon>
    </lineage>
</organism>
<dbReference type="Proteomes" id="UP000254925">
    <property type="component" value="Unassembled WGS sequence"/>
</dbReference>
<protein>
    <recommendedName>
        <fullName evidence="4">Cyclase</fullName>
    </recommendedName>
</protein>
<comment type="caution">
    <text evidence="2">The sequence shown here is derived from an EMBL/GenBank/DDBJ whole genome shotgun (WGS) entry which is preliminary data.</text>
</comment>
<keyword evidence="3" id="KW-1185">Reference proteome</keyword>
<evidence type="ECO:0000256" key="1">
    <source>
        <dbReference type="SAM" id="MobiDB-lite"/>
    </source>
</evidence>